<protein>
    <submittedName>
        <fullName evidence="2">Uncharacterized protein</fullName>
    </submittedName>
</protein>
<name>A0ABV7SWQ7_9SPHN</name>
<keyword evidence="3" id="KW-1185">Reference proteome</keyword>
<feature type="signal peptide" evidence="1">
    <location>
        <begin position="1"/>
        <end position="25"/>
    </location>
</feature>
<proteinExistence type="predicted"/>
<dbReference type="RefSeq" id="WP_261294093.1">
    <property type="nucleotide sequence ID" value="NZ_JANQBK010000005.1"/>
</dbReference>
<dbReference type="Proteomes" id="UP001595713">
    <property type="component" value="Unassembled WGS sequence"/>
</dbReference>
<dbReference type="EMBL" id="JBHRXP010000007">
    <property type="protein sequence ID" value="MFC3580717.1"/>
    <property type="molecule type" value="Genomic_DNA"/>
</dbReference>
<sequence>MMTGRHTIRTAASLWLALAATTAQAATPCLTQPEAEGLVITLLPDMLDAVGQGCAASLPPEATLRAGLQPLVARYRADGPAVLPQTKTAFAKLIGQGVEGVDPDLMRPVITAMIAPMLAKEIKPADCPKVERMVTLIGPLPARNVAGIAVLLFTLGSDAKPGRSPFTICPLPAIPPLPAMPRP</sequence>
<evidence type="ECO:0000313" key="3">
    <source>
        <dbReference type="Proteomes" id="UP001595713"/>
    </source>
</evidence>
<feature type="chain" id="PRO_5046359171" evidence="1">
    <location>
        <begin position="26"/>
        <end position="183"/>
    </location>
</feature>
<gene>
    <name evidence="2" type="ORF">ACFONA_11130</name>
</gene>
<evidence type="ECO:0000256" key="1">
    <source>
        <dbReference type="SAM" id="SignalP"/>
    </source>
</evidence>
<comment type="caution">
    <text evidence="2">The sequence shown here is derived from an EMBL/GenBank/DDBJ whole genome shotgun (WGS) entry which is preliminary data.</text>
</comment>
<accession>A0ABV7SWQ7</accession>
<reference evidence="3" key="1">
    <citation type="journal article" date="2019" name="Int. J. Syst. Evol. Microbiol.">
        <title>The Global Catalogue of Microorganisms (GCM) 10K type strain sequencing project: providing services to taxonomists for standard genome sequencing and annotation.</title>
        <authorList>
            <consortium name="The Broad Institute Genomics Platform"/>
            <consortium name="The Broad Institute Genome Sequencing Center for Infectious Disease"/>
            <person name="Wu L."/>
            <person name="Ma J."/>
        </authorList>
    </citation>
    <scope>NUCLEOTIDE SEQUENCE [LARGE SCALE GENOMIC DNA]</scope>
    <source>
        <strain evidence="3">KCTC 42739</strain>
    </source>
</reference>
<evidence type="ECO:0000313" key="2">
    <source>
        <dbReference type="EMBL" id="MFC3580717.1"/>
    </source>
</evidence>
<organism evidence="2 3">
    <name type="scientific">Sphingomonas hylomeconis</name>
    <dbReference type="NCBI Taxonomy" id="1395958"/>
    <lineage>
        <taxon>Bacteria</taxon>
        <taxon>Pseudomonadati</taxon>
        <taxon>Pseudomonadota</taxon>
        <taxon>Alphaproteobacteria</taxon>
        <taxon>Sphingomonadales</taxon>
        <taxon>Sphingomonadaceae</taxon>
        <taxon>Sphingomonas</taxon>
    </lineage>
</organism>
<keyword evidence="1" id="KW-0732">Signal</keyword>